<dbReference type="HOGENOM" id="CLU_2975077_0_0_9"/>
<name>I0BK71_9BACL</name>
<protein>
    <recommendedName>
        <fullName evidence="3">Transposase</fullName>
    </recommendedName>
</protein>
<reference evidence="1 2" key="1">
    <citation type="submission" date="2013-06" db="EMBL/GenBank/DDBJ databases">
        <title>Complete genome sequence of Paenibacillus mucilaginosus K02.</title>
        <authorList>
            <person name="Xiao B."/>
            <person name="Sun L."/>
            <person name="Xiao L."/>
            <person name="Lian B."/>
        </authorList>
    </citation>
    <scope>NUCLEOTIDE SEQUENCE [LARGE SCALE GENOMIC DNA]</scope>
    <source>
        <strain evidence="1 2">K02</strain>
    </source>
</reference>
<organism evidence="1 2">
    <name type="scientific">Paenibacillus mucilaginosus K02</name>
    <dbReference type="NCBI Taxonomy" id="997761"/>
    <lineage>
        <taxon>Bacteria</taxon>
        <taxon>Bacillati</taxon>
        <taxon>Bacillota</taxon>
        <taxon>Bacilli</taxon>
        <taxon>Bacillales</taxon>
        <taxon>Paenibacillaceae</taxon>
        <taxon>Paenibacillus</taxon>
    </lineage>
</organism>
<dbReference type="EMBL" id="CP003422">
    <property type="protein sequence ID" value="AFH62768.1"/>
    <property type="molecule type" value="Genomic_DNA"/>
</dbReference>
<accession>I0BK71</accession>
<evidence type="ECO:0008006" key="3">
    <source>
        <dbReference type="Google" id="ProtNLM"/>
    </source>
</evidence>
<dbReference type="AlphaFoldDB" id="I0BK71"/>
<dbReference type="KEGG" id="pmw:B2K_18940"/>
<proteinExistence type="predicted"/>
<evidence type="ECO:0000313" key="2">
    <source>
        <dbReference type="Proteomes" id="UP000007392"/>
    </source>
</evidence>
<gene>
    <name evidence="1" type="ORF">B2K_18940</name>
</gene>
<evidence type="ECO:0000313" key="1">
    <source>
        <dbReference type="EMBL" id="AFH62768.1"/>
    </source>
</evidence>
<dbReference type="Proteomes" id="UP000007392">
    <property type="component" value="Chromosome"/>
</dbReference>
<sequence length="58" mass="6617">MMTLVAKNAAFPTLHEYCTKRAKNPLKKMQSLIALCNKLIRILFDILKKGLSSVKVKR</sequence>